<feature type="compositionally biased region" description="Acidic residues" evidence="1">
    <location>
        <begin position="44"/>
        <end position="64"/>
    </location>
</feature>
<feature type="compositionally biased region" description="Basic and acidic residues" evidence="1">
    <location>
        <begin position="12"/>
        <end position="21"/>
    </location>
</feature>
<dbReference type="OrthoDB" id="406512at2759"/>
<name>A0A9P1G5V5_9DINO</name>
<dbReference type="EMBL" id="CAMXCT020002474">
    <property type="protein sequence ID" value="CAL1151782.1"/>
    <property type="molecule type" value="Genomic_DNA"/>
</dbReference>
<gene>
    <name evidence="2" type="ORF">C1SCF055_LOCUS24712</name>
</gene>
<comment type="caution">
    <text evidence="2">The sequence shown here is derived from an EMBL/GenBank/DDBJ whole genome shotgun (WGS) entry which is preliminary data.</text>
</comment>
<protein>
    <submittedName>
        <fullName evidence="2">Uncharacterized protein</fullName>
    </submittedName>
</protein>
<evidence type="ECO:0000256" key="1">
    <source>
        <dbReference type="SAM" id="MobiDB-lite"/>
    </source>
</evidence>
<keyword evidence="4" id="KW-1185">Reference proteome</keyword>
<reference evidence="3" key="2">
    <citation type="submission" date="2024-04" db="EMBL/GenBank/DDBJ databases">
        <authorList>
            <person name="Chen Y."/>
            <person name="Shah S."/>
            <person name="Dougan E. K."/>
            <person name="Thang M."/>
            <person name="Chan C."/>
        </authorList>
    </citation>
    <scope>NUCLEOTIDE SEQUENCE [LARGE SCALE GENOMIC DNA]</scope>
</reference>
<evidence type="ECO:0000313" key="2">
    <source>
        <dbReference type="EMBL" id="CAI3998407.1"/>
    </source>
</evidence>
<sequence length="737" mass="81757">MKNLLEDSPLQEARRAHHEPEPESPEQVSSDHEDSESGGAASDDGGDEGAAEESESEVEPEEEAPVPTSQDSSESVNSEAGAGSNHGGDDDDANDGGASEHSVLPREPGSQREGAWIGSFYQENSSEGRSPDMPPRNVRSKAERPQQLYDPWVTDIMRNLRDDHGLDEHPMIEEYKKHCIRALDLYGNHVFATLCSARHFNEWLHEQKGQDAGKAVDREPKDRKAGFKAALNLMRLDATVVDEAWSKTPVCKRPASSEEVAEGLVLTPPPVVGPQSAKRMANLKRQAHGEDIKPAQKKAKKAKSPSSEATASKSDDDRVCEKMATFKGYDLKEMGLPVQAMPSADGDYRGAHSYTLCVGRAAIEVLLKHKAFFVKRLDPGHDGVIVSQREMTMRRRVKKVIEKTKAKVPFMEETGVSRPRLQSPCEAHRGNVMSALRFLRVIGTLMAMLFSLPLDWGRKVTHVETFAGCASVTRGEIQEGRPHAVALDKEYGGPEFDLLSNEGFCNALYYTACLEPGSSKMAAPVCSTFVFMSRASTLRSESNPMGRSDSEAVRNGNILACRCFILLLLASCKGCWWLMEQPSTSTMEYMPCFQHLMALVSVRKMVLSLADYGSPTLKRTNLYSSSDAIDSLPDYRTPRRLRPREMVRHYIDGSGQKRVCGGKHLRASQAYPREFGLAIARCRTQHKARHLRLARQFLRDARKSTNSMDTSARINKIWKDGANLEPVLTFLSNGKYM</sequence>
<evidence type="ECO:0000313" key="3">
    <source>
        <dbReference type="EMBL" id="CAL1151782.1"/>
    </source>
</evidence>
<feature type="region of interest" description="Disordered" evidence="1">
    <location>
        <begin position="266"/>
        <end position="317"/>
    </location>
</feature>
<dbReference type="Proteomes" id="UP001152797">
    <property type="component" value="Unassembled WGS sequence"/>
</dbReference>
<feature type="compositionally biased region" description="Polar residues" evidence="1">
    <location>
        <begin position="67"/>
        <end position="78"/>
    </location>
</feature>
<evidence type="ECO:0000313" key="4">
    <source>
        <dbReference type="Proteomes" id="UP001152797"/>
    </source>
</evidence>
<accession>A0A9P1G5V5</accession>
<proteinExistence type="predicted"/>
<dbReference type="AlphaFoldDB" id="A0A9P1G5V5"/>
<organism evidence="2">
    <name type="scientific">Cladocopium goreaui</name>
    <dbReference type="NCBI Taxonomy" id="2562237"/>
    <lineage>
        <taxon>Eukaryota</taxon>
        <taxon>Sar</taxon>
        <taxon>Alveolata</taxon>
        <taxon>Dinophyceae</taxon>
        <taxon>Suessiales</taxon>
        <taxon>Symbiodiniaceae</taxon>
        <taxon>Cladocopium</taxon>
    </lineage>
</organism>
<dbReference type="EMBL" id="CAMXCT010002474">
    <property type="protein sequence ID" value="CAI3998407.1"/>
    <property type="molecule type" value="Genomic_DNA"/>
</dbReference>
<reference evidence="2" key="1">
    <citation type="submission" date="2022-10" db="EMBL/GenBank/DDBJ databases">
        <authorList>
            <person name="Chen Y."/>
            <person name="Dougan E. K."/>
            <person name="Chan C."/>
            <person name="Rhodes N."/>
            <person name="Thang M."/>
        </authorList>
    </citation>
    <scope>NUCLEOTIDE SEQUENCE</scope>
</reference>
<dbReference type="EMBL" id="CAMXCT030002474">
    <property type="protein sequence ID" value="CAL4785719.1"/>
    <property type="molecule type" value="Genomic_DNA"/>
</dbReference>
<feature type="region of interest" description="Disordered" evidence="1">
    <location>
        <begin position="1"/>
        <end position="146"/>
    </location>
</feature>